<dbReference type="OrthoDB" id="5240834at2"/>
<feature type="transmembrane region" description="Helical" evidence="1">
    <location>
        <begin position="135"/>
        <end position="152"/>
    </location>
</feature>
<dbReference type="Proteomes" id="UP000308705">
    <property type="component" value="Unassembled WGS sequence"/>
</dbReference>
<evidence type="ECO:0000313" key="2">
    <source>
        <dbReference type="EMBL" id="TKK90153.1"/>
    </source>
</evidence>
<keyword evidence="1" id="KW-0812">Transmembrane</keyword>
<evidence type="ECO:0000256" key="1">
    <source>
        <dbReference type="SAM" id="Phobius"/>
    </source>
</evidence>
<keyword evidence="1" id="KW-1133">Transmembrane helix</keyword>
<accession>A0A4V6XBH2</accession>
<protein>
    <submittedName>
        <fullName evidence="2">DUF2079 domain-containing protein</fullName>
    </submittedName>
</protein>
<feature type="transmembrane region" description="Helical" evidence="1">
    <location>
        <begin position="287"/>
        <end position="308"/>
    </location>
</feature>
<dbReference type="EMBL" id="SZQA01000004">
    <property type="protein sequence ID" value="TKK90153.1"/>
    <property type="molecule type" value="Genomic_DNA"/>
</dbReference>
<sequence>MTLTVSRGLPVREAARGHGPWVGLITVVAAVGYTLVGYLELRGIRAGVLDLAIFDQGVRSYSEFRLPESVTKEYLDGFHDEGFSLLGDHWSPILALLAPLYWLNDGPLSLLFAQGVLFALAAPPLWLFTRRRLGAASAYLVSVAYVVCWPVAQAVEFDFHEVAFAPPLIAWMVERYDAGRVRTALLMGGLLLLTKEDMGLVIAGFGLYLAARGRWRSGLLLVGGGVAAVLVATKVLIPFFGGRDGFYWRYEDLGDGPFSALVHVLTHPVRTLALLGTPPDKLVTGWLLLMVLGACLLSPLALLSLPLLAERMLSSYPHWWGVPFHYNAFLAIPLFLAAVDGIARFGPRTRVTWAAGVLATGLVTAPLFAYGTIARTELGPEPAYVAVARRAVAAVPPGPMVAAALPVGASLTARNPVILWEPAPAYENPPWIVAFTRWKTTPFDRVEDQVAEVERLRSTGYRTVFDEGGFVVLHRPQEAPTPVS</sequence>
<dbReference type="InterPro" id="IPR018650">
    <property type="entry name" value="STSV1_Orf64"/>
</dbReference>
<dbReference type="AlphaFoldDB" id="A0A4V6XBH2"/>
<keyword evidence="3" id="KW-1185">Reference proteome</keyword>
<feature type="transmembrane region" description="Helical" evidence="1">
    <location>
        <begin position="218"/>
        <end position="237"/>
    </location>
</feature>
<dbReference type="Pfam" id="PF09852">
    <property type="entry name" value="DUF2079"/>
    <property type="match status" value="1"/>
</dbReference>
<gene>
    <name evidence="2" type="ORF">FDA94_06975</name>
</gene>
<name>A0A4V6XBH2_9ACTN</name>
<comment type="caution">
    <text evidence="2">The sequence shown here is derived from an EMBL/GenBank/DDBJ whole genome shotgun (WGS) entry which is preliminary data.</text>
</comment>
<feature type="transmembrane region" description="Helical" evidence="1">
    <location>
        <begin position="351"/>
        <end position="373"/>
    </location>
</feature>
<evidence type="ECO:0000313" key="3">
    <source>
        <dbReference type="Proteomes" id="UP000308705"/>
    </source>
</evidence>
<organism evidence="2 3">
    <name type="scientific">Herbidospora galbida</name>
    <dbReference type="NCBI Taxonomy" id="2575442"/>
    <lineage>
        <taxon>Bacteria</taxon>
        <taxon>Bacillati</taxon>
        <taxon>Actinomycetota</taxon>
        <taxon>Actinomycetes</taxon>
        <taxon>Streptosporangiales</taxon>
        <taxon>Streptosporangiaceae</taxon>
        <taxon>Herbidospora</taxon>
    </lineage>
</organism>
<proteinExistence type="predicted"/>
<feature type="transmembrane region" description="Helical" evidence="1">
    <location>
        <begin position="320"/>
        <end position="339"/>
    </location>
</feature>
<feature type="transmembrane region" description="Helical" evidence="1">
    <location>
        <begin position="184"/>
        <end position="211"/>
    </location>
</feature>
<keyword evidence="1" id="KW-0472">Membrane</keyword>
<reference evidence="2 3" key="1">
    <citation type="submission" date="2019-04" db="EMBL/GenBank/DDBJ databases">
        <title>Herbidospora sp. NEAU-GS14.nov., a novel actinomycete isolated from soil.</title>
        <authorList>
            <person name="Han L."/>
        </authorList>
    </citation>
    <scope>NUCLEOTIDE SEQUENCE [LARGE SCALE GENOMIC DNA]</scope>
    <source>
        <strain evidence="2 3">NEAU-GS14</strain>
    </source>
</reference>
<feature type="transmembrane region" description="Helical" evidence="1">
    <location>
        <begin position="20"/>
        <end position="39"/>
    </location>
</feature>
<feature type="transmembrane region" description="Helical" evidence="1">
    <location>
        <begin position="108"/>
        <end position="128"/>
    </location>
</feature>